<dbReference type="InterPro" id="IPR033434">
    <property type="entry name" value="MucB/RseB_N"/>
</dbReference>
<dbReference type="SUPFAM" id="SSF89392">
    <property type="entry name" value="Prokaryotic lipoproteins and lipoprotein localization factors"/>
    <property type="match status" value="1"/>
</dbReference>
<evidence type="ECO:0000256" key="4">
    <source>
        <dbReference type="ARBA" id="ARBA00022764"/>
    </source>
</evidence>
<feature type="domain" description="MucB/RseB N-terminal" evidence="5">
    <location>
        <begin position="29"/>
        <end position="204"/>
    </location>
</feature>
<dbReference type="PANTHER" id="PTHR38782:SF1">
    <property type="entry name" value="SIGMA-E FACTOR REGULATORY PROTEIN RSEB"/>
    <property type="match status" value="1"/>
</dbReference>
<comment type="similarity">
    <text evidence="2">Belongs to the RseB family.</text>
</comment>
<reference evidence="7" key="1">
    <citation type="submission" date="2013-08" db="EMBL/GenBank/DDBJ databases">
        <authorList>
            <person name="Mendez C."/>
            <person name="Richter M."/>
            <person name="Ferrer M."/>
            <person name="Sanchez J."/>
        </authorList>
    </citation>
    <scope>NUCLEOTIDE SEQUENCE</scope>
</reference>
<dbReference type="Gene3D" id="2.50.20.10">
    <property type="entry name" value="Lipoprotein localisation LolA/LolB/LppX"/>
    <property type="match status" value="1"/>
</dbReference>
<reference evidence="7" key="2">
    <citation type="journal article" date="2014" name="ISME J.">
        <title>Microbial stratification in low pH oxic and suboxic macroscopic growths along an acid mine drainage.</title>
        <authorList>
            <person name="Mendez-Garcia C."/>
            <person name="Mesa V."/>
            <person name="Sprenger R.R."/>
            <person name="Richter M."/>
            <person name="Diez M.S."/>
            <person name="Solano J."/>
            <person name="Bargiela R."/>
            <person name="Golyshina O.V."/>
            <person name="Manteca A."/>
            <person name="Ramos J.L."/>
            <person name="Gallego J.R."/>
            <person name="Llorente I."/>
            <person name="Martins Dos Santos V.A."/>
            <person name="Jensen O.N."/>
            <person name="Pelaez A.I."/>
            <person name="Sanchez J."/>
            <person name="Ferrer M."/>
        </authorList>
    </citation>
    <scope>NUCLEOTIDE SEQUENCE</scope>
</reference>
<dbReference type="Pfam" id="PF17188">
    <property type="entry name" value="MucB_RseB_C"/>
    <property type="match status" value="1"/>
</dbReference>
<proteinExistence type="inferred from homology"/>
<protein>
    <submittedName>
        <fullName evidence="7">Sigma E regulatory protein, MucB/RseB</fullName>
    </submittedName>
</protein>
<comment type="caution">
    <text evidence="7">The sequence shown here is derived from an EMBL/GenBank/DDBJ whole genome shotgun (WGS) entry which is preliminary data.</text>
</comment>
<dbReference type="GO" id="GO:0032885">
    <property type="term" value="P:regulation of polysaccharide biosynthetic process"/>
    <property type="evidence" value="ECO:0007669"/>
    <property type="project" value="TreeGrafter"/>
</dbReference>
<dbReference type="InterPro" id="IPR038484">
    <property type="entry name" value="MucB/RseB_C_sf"/>
</dbReference>
<evidence type="ECO:0000256" key="1">
    <source>
        <dbReference type="ARBA" id="ARBA00004418"/>
    </source>
</evidence>
<dbReference type="PANTHER" id="PTHR38782">
    <property type="match status" value="1"/>
</dbReference>
<keyword evidence="3" id="KW-0732">Signal</keyword>
<keyword evidence="4" id="KW-0574">Periplasm</keyword>
<dbReference type="Pfam" id="PF03888">
    <property type="entry name" value="MucB_RseB"/>
    <property type="match status" value="1"/>
</dbReference>
<dbReference type="EMBL" id="AUZX01001577">
    <property type="protein sequence ID" value="EQD78740.1"/>
    <property type="molecule type" value="Genomic_DNA"/>
</dbReference>
<dbReference type="InterPro" id="IPR005588">
    <property type="entry name" value="MucB_RseB"/>
</dbReference>
<dbReference type="CDD" id="cd16327">
    <property type="entry name" value="RseB"/>
    <property type="match status" value="1"/>
</dbReference>
<evidence type="ECO:0000259" key="6">
    <source>
        <dbReference type="Pfam" id="PF17188"/>
    </source>
</evidence>
<sequence length="334" mass="37089">MRVLRHTRPSLLGAALAVALAGAARAAQPAVWLERMNHALTHLDYEGTFAHWQGGRVEMLRIIHRMKSGVVSERLESLNGSGRELIRTGTRLTCYLPDRHEVLVEHVPPDSSLIARLPVYDRHIARFYAIHEGPRMRVDRHDTRLITVMPRDRYRYGYRLWIDREGMPLKIQLWNVRHGGQVVEQIAFATLTIDPRIPNSAFTPHLSTAGYRWLRNRAAPPPPSGGFSWNASWLPPGFHMATHVVQVMPGAPGPVDHLVYTDGLASVSVFVERHAEPRAAHPAIEAAHMGASYVFSTIVDGHRVTAVGQAPALTVRSIAASVRAVPPAAPEPTR</sequence>
<dbReference type="InterPro" id="IPR029046">
    <property type="entry name" value="LolA/LolB/LppX"/>
</dbReference>
<dbReference type="PIRSF" id="PIRSF005427">
    <property type="entry name" value="RseB"/>
    <property type="match status" value="1"/>
</dbReference>
<name>T1D968_9ZZZZ</name>
<dbReference type="GO" id="GO:0030288">
    <property type="term" value="C:outer membrane-bounded periplasmic space"/>
    <property type="evidence" value="ECO:0007669"/>
    <property type="project" value="TreeGrafter"/>
</dbReference>
<evidence type="ECO:0000313" key="7">
    <source>
        <dbReference type="EMBL" id="EQD78740.1"/>
    </source>
</evidence>
<accession>T1D968</accession>
<evidence type="ECO:0000256" key="2">
    <source>
        <dbReference type="ARBA" id="ARBA00008150"/>
    </source>
</evidence>
<evidence type="ECO:0000256" key="3">
    <source>
        <dbReference type="ARBA" id="ARBA00022729"/>
    </source>
</evidence>
<dbReference type="GO" id="GO:0045152">
    <property type="term" value="F:antisigma factor binding"/>
    <property type="evidence" value="ECO:0007669"/>
    <property type="project" value="TreeGrafter"/>
</dbReference>
<gene>
    <name evidence="7" type="ORF">B1A_02107</name>
</gene>
<comment type="subcellular location">
    <subcellularLocation>
        <location evidence="1">Periplasm</location>
    </subcellularLocation>
</comment>
<feature type="domain" description="MucB/RseB C-terminal" evidence="6">
    <location>
        <begin position="227"/>
        <end position="323"/>
    </location>
</feature>
<dbReference type="Gene3D" id="3.30.200.100">
    <property type="entry name" value="MucB/RseB, C-terminal domain"/>
    <property type="match status" value="1"/>
</dbReference>
<dbReference type="InterPro" id="IPR033436">
    <property type="entry name" value="MucB/RseB_C"/>
</dbReference>
<evidence type="ECO:0000259" key="5">
    <source>
        <dbReference type="Pfam" id="PF03888"/>
    </source>
</evidence>
<dbReference type="AlphaFoldDB" id="T1D968"/>
<organism evidence="7">
    <name type="scientific">mine drainage metagenome</name>
    <dbReference type="NCBI Taxonomy" id="410659"/>
    <lineage>
        <taxon>unclassified sequences</taxon>
        <taxon>metagenomes</taxon>
        <taxon>ecological metagenomes</taxon>
    </lineage>
</organism>